<protein>
    <submittedName>
        <fullName evidence="2">Uncharacterized protein</fullName>
    </submittedName>
</protein>
<comment type="caution">
    <text evidence="2">The sequence shown here is derived from an EMBL/GenBank/DDBJ whole genome shotgun (WGS) entry which is preliminary data.</text>
</comment>
<feature type="transmembrane region" description="Helical" evidence="1">
    <location>
        <begin position="107"/>
        <end position="126"/>
    </location>
</feature>
<feature type="transmembrane region" description="Helical" evidence="1">
    <location>
        <begin position="214"/>
        <end position="237"/>
    </location>
</feature>
<dbReference type="PANTHER" id="PTHR34821">
    <property type="entry name" value="INNER MEMBRANE PROTEIN YDCZ"/>
    <property type="match status" value="1"/>
</dbReference>
<dbReference type="PANTHER" id="PTHR34821:SF2">
    <property type="entry name" value="INNER MEMBRANE PROTEIN YDCZ"/>
    <property type="match status" value="1"/>
</dbReference>
<feature type="transmembrane region" description="Helical" evidence="1">
    <location>
        <begin position="177"/>
        <end position="194"/>
    </location>
</feature>
<name>D7WF22_9CORY</name>
<accession>D7WF22</accession>
<keyword evidence="1" id="KW-0812">Transmembrane</keyword>
<reference evidence="2" key="1">
    <citation type="submission" date="2010-06" db="EMBL/GenBank/DDBJ databases">
        <authorList>
            <person name="Muzny D."/>
            <person name="Qin X."/>
            <person name="Buhay C."/>
            <person name="Dugan-Rocha S."/>
            <person name="Ding Y."/>
            <person name="Chen G."/>
            <person name="Hawes A."/>
            <person name="Holder M."/>
            <person name="Jhangiani S."/>
            <person name="Johnson A."/>
            <person name="Khan Z."/>
            <person name="Li Z."/>
            <person name="Liu W."/>
            <person name="Liu X."/>
            <person name="Perez L."/>
            <person name="Shen H."/>
            <person name="Wang Q."/>
            <person name="Watt J."/>
            <person name="Xi L."/>
            <person name="Xin Y."/>
            <person name="Zhou J."/>
            <person name="Deng J."/>
            <person name="Jiang H."/>
            <person name="Liu Y."/>
            <person name="Qu J."/>
            <person name="Song X.-Z."/>
            <person name="Zhang L."/>
            <person name="Villasana D."/>
            <person name="Johnson A."/>
            <person name="Liu J."/>
            <person name="Liyanage D."/>
            <person name="Lorensuhewa L."/>
            <person name="Robinson T."/>
            <person name="Song A."/>
            <person name="Song B.-B."/>
            <person name="Dinh H."/>
            <person name="Thornton R."/>
            <person name="Coyle M."/>
            <person name="Francisco L."/>
            <person name="Jackson L."/>
            <person name="Javaid M."/>
            <person name="Korchina V."/>
            <person name="Kovar C."/>
            <person name="Mata R."/>
            <person name="Mathew T."/>
            <person name="Ngo R."/>
            <person name="Nguyen L."/>
            <person name="Nguyen N."/>
            <person name="Okwuonu G."/>
            <person name="Ongeri F."/>
            <person name="Pham C."/>
            <person name="Simmons D."/>
            <person name="Wilczek-Boney K."/>
            <person name="Hale W."/>
            <person name="Jakkamsetti A."/>
            <person name="Pham P."/>
            <person name="Ruth R."/>
            <person name="San Lucas F."/>
            <person name="Warren J."/>
            <person name="Zhang J."/>
            <person name="Zhao Z."/>
            <person name="Zhou C."/>
            <person name="Zhu D."/>
            <person name="Lee S."/>
            <person name="Bess C."/>
            <person name="Blankenburg K."/>
            <person name="Forbes L."/>
            <person name="Fu Q."/>
            <person name="Gubbala S."/>
            <person name="Hirani K."/>
            <person name="Jayaseelan J.C."/>
            <person name="Lara F."/>
            <person name="Munidasa M."/>
            <person name="Palculict T."/>
            <person name="Patil S."/>
            <person name="Pu L.-L."/>
            <person name="Saada N."/>
            <person name="Tang L."/>
            <person name="Weissenberger G."/>
            <person name="Zhu Y."/>
            <person name="Hemphill L."/>
            <person name="Shang Y."/>
            <person name="Youmans B."/>
            <person name="Ayvaz T."/>
            <person name="Ross M."/>
            <person name="Santibanez J."/>
            <person name="Aqrawi P."/>
            <person name="Gross S."/>
            <person name="Joshi V."/>
            <person name="Fowler G."/>
            <person name="Nazareth L."/>
            <person name="Reid J."/>
            <person name="Worley K."/>
            <person name="Petrosino J."/>
            <person name="Highlander S."/>
            <person name="Gibbs R."/>
        </authorList>
    </citation>
    <scope>NUCLEOTIDE SEQUENCE [LARGE SCALE GENOMIC DNA]</scope>
    <source>
        <strain evidence="2">ATCC 33030</strain>
    </source>
</reference>
<keyword evidence="1" id="KW-0472">Membrane</keyword>
<keyword evidence="3" id="KW-1185">Reference proteome</keyword>
<feature type="transmembrane region" description="Helical" evidence="1">
    <location>
        <begin position="78"/>
        <end position="95"/>
    </location>
</feature>
<feature type="transmembrane region" description="Helical" evidence="1">
    <location>
        <begin position="49"/>
        <end position="71"/>
    </location>
</feature>
<evidence type="ECO:0000313" key="2">
    <source>
        <dbReference type="EMBL" id="EFK53703.1"/>
    </source>
</evidence>
<organism evidence="2 3">
    <name type="scientific">Corynebacterium genitalium ATCC 33030</name>
    <dbReference type="NCBI Taxonomy" id="585529"/>
    <lineage>
        <taxon>Bacteria</taxon>
        <taxon>Bacillati</taxon>
        <taxon>Actinomycetota</taxon>
        <taxon>Actinomycetes</taxon>
        <taxon>Mycobacteriales</taxon>
        <taxon>Corynebacteriaceae</taxon>
        <taxon>Corynebacterium</taxon>
    </lineage>
</organism>
<sequence>MNARLRSSIGAPIPASLISFFVALCCAAAVALAISGPNVDFAAAAAQPWWVWIGGAMGVVFLTGSVVLFPMLGAVETIIIPILGQVIMALVIDHFGLYNSPQNEATFWRVLGAFVVVAGIVTVHVLGTPGSQPGLGEGRADAGAAWGWRAFGVLMGMCSATQTAVNGHLGTVLGSSLQAGTISLFVGVVLLLLLSMLEPTSRKALLTGIEPGPWWMWLGGVFGAIFVVGMATLAPILGTGTTVIAQLAGAIICGQVIEALGLFGSARTRINGARIGGLVLVFAGVAMVRLL</sequence>
<gene>
    <name evidence="2" type="ORF">HMPREF0291_11360</name>
</gene>
<feature type="transmembrane region" description="Helical" evidence="1">
    <location>
        <begin position="271"/>
        <end position="290"/>
    </location>
</feature>
<dbReference type="Pfam" id="PF04657">
    <property type="entry name" value="DMT_YdcZ"/>
    <property type="match status" value="2"/>
</dbReference>
<evidence type="ECO:0000256" key="1">
    <source>
        <dbReference type="SAM" id="Phobius"/>
    </source>
</evidence>
<feature type="transmembrane region" description="Helical" evidence="1">
    <location>
        <begin position="243"/>
        <end position="264"/>
    </location>
</feature>
<dbReference type="GO" id="GO:0005886">
    <property type="term" value="C:plasma membrane"/>
    <property type="evidence" value="ECO:0007669"/>
    <property type="project" value="TreeGrafter"/>
</dbReference>
<dbReference type="InterPro" id="IPR006750">
    <property type="entry name" value="YdcZ"/>
</dbReference>
<dbReference type="EMBL" id="ACLJ02000003">
    <property type="protein sequence ID" value="EFK53703.1"/>
    <property type="molecule type" value="Genomic_DNA"/>
</dbReference>
<dbReference type="STRING" id="585529.HMPREF0291_11360"/>
<dbReference type="AlphaFoldDB" id="D7WF22"/>
<keyword evidence="1" id="KW-1133">Transmembrane helix</keyword>
<dbReference type="HOGENOM" id="CLU_068878_0_0_11"/>
<dbReference type="Proteomes" id="UP000004208">
    <property type="component" value="Unassembled WGS sequence"/>
</dbReference>
<dbReference type="eggNOG" id="COG3238">
    <property type="taxonomic scope" value="Bacteria"/>
</dbReference>
<evidence type="ECO:0000313" key="3">
    <source>
        <dbReference type="Proteomes" id="UP000004208"/>
    </source>
</evidence>
<proteinExistence type="predicted"/>